<dbReference type="AlphaFoldDB" id="A0A7G9LNQ7"/>
<dbReference type="Proteomes" id="UP000515842">
    <property type="component" value="Chromosome"/>
</dbReference>
<proteinExistence type="predicted"/>
<reference evidence="1 2" key="1">
    <citation type="journal article" date="2020" name="Front. Microbiol.">
        <title>Genomic Analysis and Antimicrobial Resistance of Aliarcobacter cryaerophilus Strains From German Water Poultry.</title>
        <authorList>
            <person name="Muller E."/>
            <person name="Hotzel H."/>
            <person name="Ahlers C."/>
            <person name="Hanel I."/>
            <person name="Tomaso H."/>
            <person name="Abdel-Glil M.Y."/>
        </authorList>
    </citation>
    <scope>NUCLEOTIDE SEQUENCE [LARGE SCALE GENOMIC DNA]</scope>
    <source>
        <strain evidence="1 2">16CS1285-4</strain>
    </source>
</reference>
<evidence type="ECO:0000313" key="2">
    <source>
        <dbReference type="Proteomes" id="UP000515842"/>
    </source>
</evidence>
<accession>A0A7G9LNQ7</accession>
<gene>
    <name evidence="1" type="ORF">HOO34_00505</name>
</gene>
<dbReference type="RefSeq" id="WP_187474586.1">
    <property type="nucleotide sequence ID" value="NZ_CP060693.1"/>
</dbReference>
<dbReference type="InterPro" id="IPR012349">
    <property type="entry name" value="Split_barrel_FMN-bd"/>
</dbReference>
<dbReference type="EMBL" id="CP060693">
    <property type="protein sequence ID" value="QNM90256.1"/>
    <property type="molecule type" value="Genomic_DNA"/>
</dbReference>
<dbReference type="Gene3D" id="2.30.110.10">
    <property type="entry name" value="Electron Transport, Fmn-binding Protein, Chain A"/>
    <property type="match status" value="1"/>
</dbReference>
<protein>
    <submittedName>
        <fullName evidence="1">Uncharacterized protein</fullName>
    </submittedName>
</protein>
<evidence type="ECO:0000313" key="1">
    <source>
        <dbReference type="EMBL" id="QNM90256.1"/>
    </source>
</evidence>
<sequence length="83" mass="9827">MEKYQPEGKFIHLGDKQTYEKIINTTGMFKLIPQTISGKVKLGQNWTEERYNSVINHLKRRSTKQDLDTVKRMEQFSLNCYSN</sequence>
<organism evidence="1 2">
    <name type="scientific">Aliarcobacter cryaerophilus</name>
    <dbReference type="NCBI Taxonomy" id="28198"/>
    <lineage>
        <taxon>Bacteria</taxon>
        <taxon>Pseudomonadati</taxon>
        <taxon>Campylobacterota</taxon>
        <taxon>Epsilonproteobacteria</taxon>
        <taxon>Campylobacterales</taxon>
        <taxon>Arcobacteraceae</taxon>
        <taxon>Aliarcobacter</taxon>
    </lineage>
</organism>
<name>A0A7G9LNQ7_9BACT</name>